<feature type="region of interest" description="Disordered" evidence="1">
    <location>
        <begin position="189"/>
        <end position="246"/>
    </location>
</feature>
<feature type="transmembrane region" description="Helical" evidence="2">
    <location>
        <begin position="951"/>
        <end position="974"/>
    </location>
</feature>
<evidence type="ECO:0000256" key="2">
    <source>
        <dbReference type="SAM" id="Phobius"/>
    </source>
</evidence>
<sequence>MDYDRNDALLHWLFRQTQGDAWFRPNEENISSGVALRISDAANAAAPEFRVFPYENANLEPFETAVAALNPVVAVKVRSAAVHAALAEVAFFSGDNDDDDVVVVSGGVSSSATREDQSIYVDSETRIQILDTMLMLPQADREQCAAFIRDERVMVIWSESLDRIVPICQDFEERLIKLLWRSRPGPAAAVSSASSAHGNGNTYNGSAAGSIADHSQGGGSAEGLAPNRGAARTPGSRPPSIAGRAPGSVRALKGLYGVQGREYEDEVADAEKRAVEDKEAAAARGELGARRSAGVGGRVRRQKYRRTWYGKKVPLPLEYEDEDDEAEGDLENFRGEERRPVRLYAPLYNGLAAGIALIFVGNSFKTLIMEWWLDHDFSRFALVVVIPLLYCVSMFFALQIVQNVTMMIGPIAQYHKNSKYYSAIRPKPNKIVDNNLPHITIQMPVYKESLDAVLAPSIRSLKKAMQTYARQGGTSTIFINDDGLRLLSPADRDERLAFYANHNIGWVARPKHDPAPEGFKRAGRFKKASNMNYGLALSLKMEKHLEALLAQSAGTGGTNSVSNGTAPTGNLRSSISTNAHGTSANEHTGLAPSAEKEKEKGQGQGEAKAAVPYGIQYQNRDGGESVVWGNAGNGGGGGAASGLAGLGDEDLEEKALGMAIEETWEESGRRWRPWAANGRATRVGEFVLIVDSDTVVPEDCLRDAAREMRACPTVAIIQHESDVMQVAHHYFENGIAYFTRRINRCISISCANGEVAPFMGHNAFLRWKAIQDASFVDPADGKEKIWSESNVSEDFDMALRLILKGYIVRWATYSKGAFKEGVSLSVDDEINRWQKYSYGCNELLFNPLAQWWRRGPINRQIHKFLWSSAPLHYKISMMSYGIAASITISLINYVLLGFQFPVDGFFMHSFEIFLATTVVFWGSGTIGYTLLEYRLGHKKLLSALMENLMWIPFFFFFFGGLSIPVTQAILAHLFSHNIQWSATIKEVERSNFFKEIPKIARRFWFPMLFSIVVIAGMIILSTSLVPFQWKVDGSAWAVILPLS</sequence>
<feature type="transmembrane region" description="Helical" evidence="2">
    <location>
        <begin position="380"/>
        <end position="401"/>
    </location>
</feature>
<dbReference type="InterPro" id="IPR001173">
    <property type="entry name" value="Glyco_trans_2-like"/>
</dbReference>
<reference evidence="5 6" key="1">
    <citation type="journal article" date="2018" name="Evol. Lett.">
        <title>Horizontal gene cluster transfer increased hallucinogenic mushroom diversity.</title>
        <authorList>
            <person name="Reynolds H.T."/>
            <person name="Vijayakumar V."/>
            <person name="Gluck-Thaler E."/>
            <person name="Korotkin H.B."/>
            <person name="Matheny P.B."/>
            <person name="Slot J.C."/>
        </authorList>
    </citation>
    <scope>NUCLEOTIDE SEQUENCE [LARGE SCALE GENOMIC DNA]</scope>
    <source>
        <strain evidence="5 6">2631</strain>
    </source>
</reference>
<dbReference type="AlphaFoldDB" id="A0A409XVE7"/>
<feature type="domain" description="DUF7928" evidence="4">
    <location>
        <begin position="5"/>
        <end position="89"/>
    </location>
</feature>
<keyword evidence="2" id="KW-0812">Transmembrane</keyword>
<dbReference type="EMBL" id="NHYD01000271">
    <property type="protein sequence ID" value="PPQ94708.1"/>
    <property type="molecule type" value="Genomic_DNA"/>
</dbReference>
<keyword evidence="6" id="KW-1185">Reference proteome</keyword>
<dbReference type="PANTHER" id="PTHR35408:SF3">
    <property type="entry name" value="GLYCOSYLTRANSFERASE 2-LIKE DOMAIN-CONTAINING PROTEIN"/>
    <property type="match status" value="1"/>
</dbReference>
<feature type="compositionally biased region" description="Polar residues" evidence="1">
    <location>
        <begin position="567"/>
        <end position="586"/>
    </location>
</feature>
<feature type="transmembrane region" description="Helical" evidence="2">
    <location>
        <begin position="1003"/>
        <end position="1025"/>
    </location>
</feature>
<evidence type="ECO:0000259" key="3">
    <source>
        <dbReference type="Pfam" id="PF13632"/>
    </source>
</evidence>
<evidence type="ECO:0000313" key="5">
    <source>
        <dbReference type="EMBL" id="PPQ94708.1"/>
    </source>
</evidence>
<evidence type="ECO:0000256" key="1">
    <source>
        <dbReference type="SAM" id="MobiDB-lite"/>
    </source>
</evidence>
<feature type="domain" description="Glycosyltransferase 2-like" evidence="3">
    <location>
        <begin position="687"/>
        <end position="896"/>
    </location>
</feature>
<feature type="transmembrane region" description="Helical" evidence="2">
    <location>
        <begin position="877"/>
        <end position="898"/>
    </location>
</feature>
<proteinExistence type="predicted"/>
<feature type="transmembrane region" description="Helical" evidence="2">
    <location>
        <begin position="347"/>
        <end position="368"/>
    </location>
</feature>
<dbReference type="Pfam" id="PF13632">
    <property type="entry name" value="Glyco_trans_2_3"/>
    <property type="match status" value="1"/>
</dbReference>
<protein>
    <submittedName>
        <fullName evidence="5">Uncharacterized protein</fullName>
    </submittedName>
</protein>
<comment type="caution">
    <text evidence="5">The sequence shown here is derived from an EMBL/GenBank/DDBJ whole genome shotgun (WGS) entry which is preliminary data.</text>
</comment>
<dbReference type="InterPro" id="IPR029044">
    <property type="entry name" value="Nucleotide-diphossugar_trans"/>
</dbReference>
<dbReference type="InParanoid" id="A0A409XVE7"/>
<feature type="domain" description="DUF7928" evidence="4">
    <location>
        <begin position="111"/>
        <end position="186"/>
    </location>
</feature>
<feature type="region of interest" description="Disordered" evidence="1">
    <location>
        <begin position="554"/>
        <end position="608"/>
    </location>
</feature>
<dbReference type="OrthoDB" id="38531at2759"/>
<keyword evidence="2" id="KW-1133">Transmembrane helix</keyword>
<dbReference type="SUPFAM" id="SSF53448">
    <property type="entry name" value="Nucleotide-diphospho-sugar transferases"/>
    <property type="match status" value="1"/>
</dbReference>
<gene>
    <name evidence="5" type="ORF">CVT25_009563</name>
</gene>
<dbReference type="Proteomes" id="UP000283269">
    <property type="component" value="Unassembled WGS sequence"/>
</dbReference>
<keyword evidence="2" id="KW-0472">Membrane</keyword>
<organism evidence="5 6">
    <name type="scientific">Psilocybe cyanescens</name>
    <dbReference type="NCBI Taxonomy" id="93625"/>
    <lineage>
        <taxon>Eukaryota</taxon>
        <taxon>Fungi</taxon>
        <taxon>Dikarya</taxon>
        <taxon>Basidiomycota</taxon>
        <taxon>Agaricomycotina</taxon>
        <taxon>Agaricomycetes</taxon>
        <taxon>Agaricomycetidae</taxon>
        <taxon>Agaricales</taxon>
        <taxon>Agaricineae</taxon>
        <taxon>Strophariaceae</taxon>
        <taxon>Psilocybe</taxon>
    </lineage>
</organism>
<accession>A0A409XVE7</accession>
<dbReference type="PANTHER" id="PTHR35408">
    <property type="entry name" value="CHROMOSOME 15, WHOLE GENOME SHOTGUN SEQUENCE"/>
    <property type="match status" value="1"/>
</dbReference>
<evidence type="ECO:0000259" key="4">
    <source>
        <dbReference type="Pfam" id="PF25550"/>
    </source>
</evidence>
<evidence type="ECO:0000313" key="6">
    <source>
        <dbReference type="Proteomes" id="UP000283269"/>
    </source>
</evidence>
<dbReference type="STRING" id="93625.A0A409XVE7"/>
<dbReference type="InterPro" id="IPR057688">
    <property type="entry name" value="DUF7928"/>
</dbReference>
<dbReference type="Pfam" id="PF25550">
    <property type="entry name" value="DUF7928"/>
    <property type="match status" value="2"/>
</dbReference>
<feature type="transmembrane region" description="Helical" evidence="2">
    <location>
        <begin position="910"/>
        <end position="931"/>
    </location>
</feature>
<name>A0A409XVE7_PSICY</name>
<feature type="compositionally biased region" description="Polar residues" evidence="1">
    <location>
        <begin position="197"/>
        <end position="207"/>
    </location>
</feature>
<dbReference type="Gene3D" id="3.90.550.10">
    <property type="entry name" value="Spore Coat Polysaccharide Biosynthesis Protein SpsA, Chain A"/>
    <property type="match status" value="1"/>
</dbReference>